<gene>
    <name evidence="1" type="ORF">QAD02_010548</name>
</gene>
<comment type="caution">
    <text evidence="1">The sequence shown here is derived from an EMBL/GenBank/DDBJ whole genome shotgun (WGS) entry which is preliminary data.</text>
</comment>
<evidence type="ECO:0000313" key="1">
    <source>
        <dbReference type="EMBL" id="KAJ8674762.1"/>
    </source>
</evidence>
<reference evidence="1" key="1">
    <citation type="submission" date="2023-04" db="EMBL/GenBank/DDBJ databases">
        <title>A chromosome-level genome assembly of the parasitoid wasp Eretmocerus hayati.</title>
        <authorList>
            <person name="Zhong Y."/>
            <person name="Liu S."/>
            <person name="Liu Y."/>
        </authorList>
    </citation>
    <scope>NUCLEOTIDE SEQUENCE</scope>
    <source>
        <strain evidence="1">ZJU_SS_LIU_2023</strain>
    </source>
</reference>
<evidence type="ECO:0000313" key="2">
    <source>
        <dbReference type="Proteomes" id="UP001239111"/>
    </source>
</evidence>
<sequence length="1670" mass="185921">MPSWHPRKRSEFSSATNNRRGIGILSNNYCSDSRNIIDSEEAQTASTSRVDGGMACSRSSGPDDDPAAAAASSSRIPELTGTDWVEELQRKVFEECAAQCETSSNSNSRLHGDDVDVNESRSSEIGSLRDVPVAVIVANIQRNFAQLPLFRQRAEFLDELKKSLLRVSRQKSVNWYEFKESSERWFINLVNILRQDGNNNVSRNRSDAARKNLQKDANFTAEEFSCSDAVDDELDSHSINLMDTTAASSYSFNNSSMGFGTTDSTLESSEETDQMIDEFSEIDLQVRIRRHNEETAGLRDELQKAEETIVSLERDIKLLQTSLEHVNEKYKRLQKENEDQKDLLSDAEQREQSCKSDLRKLEKANTALQKKVEELETEKTNIASLRTKIDKISKENSEYLRQLSELRVKYDEKIIECEYLQEEYNDLQAASNKMEKSFEKNLQFHKDKIQELQNTNAELQSKINRSDTSSRLSLTPPPYNYGNAQLHSTPYKSPRARQQDSLFSELKAMDFHYEFDGKINDLKRELSFYNEEISTIVDKIDEALQEIAASRNEICVPTVQLVETDSVQTLKQKMTVLLDVVKTFTSIKVPSSPKLKESCNREKPDVLPESKSSLCSSPIADRRPQIGSDNAESSDGLSSVTSSATTTIRIGSVNGSHPRNSQSAESKSLVNLAPSITTSNYEVEDSSLAREVDSGLQVQPKEVIVPIHEALNRIIELKVTDEEASATTGSNKAATVDGTKRSYLRSPKFKSIFTTKAPITKEEQQWQASLRNGTTSKLNSSKNSKGDGPLRVPTKPALAIASYCSTSRPTMKTLKSEFKEYSPKSSPSRLASTNETFSVKPEPIGLDPRGRRTVATVVKTAPTVDDGPPEPGYCLTPATTSTLSKPKPRRKESVYNRSFDMDELQKSEDPLSEKRRSVSSPDVPQELATPSSALMIDKRLLTAYRSGNTRTSDSSGELWTGKTRIGDGDRSIMIEDESPAPEMSYFSSKLHRPIVLAPTKLKLGFEESPAVVEQSSRIIAGSLNFGVGGAGSKQQNQQQFLDVDTLTETHSSSCSPEDAESSCEGDGSSSMQPSTDCESSVSQQQQWGQSTYVKDIIAESPSKDAVEESVSVDDASSANIASVTGATVKTTDAASANRVGCSSNSISSAGAVKLAVVPVVRAMSSGEDSSAESECDARRLQQQQQPQPSSQQQFPISSTTTEASQSPSLPQKRSSSLTEVSASESLQTTAEVSVTVNGVDATSPDQQVSTDSSAQLIIKEDEVPKAFPSWTDEKLQESGIASFPDMLSELSENLSEEELKKKYSAFSVGLSTDRMTLMKRLSQSRRQRDQAEKNFNNEVNKMHLDIKELAPLCQDSESLERVERVRLQLDMVSRCAHRISCSAESLGAVHQERRVSRAVLIADRYLQTLRAKCEKLASELAETKKILAENNIVLEDNLSEMGDDVPRVRYRAVPNNNRTMMARRRASIATISRPLMGSTQDISKDVPRQRNSVAGRAPTGLRRPSLSSYETPKLEIDKLDRTDSSSSTTELREIFEQAESRRQSREENNNSIRVSTSNLAEVTNEHTEEEEIWSNPREDFVPEIVYNDEVVAVGLTQRYGNPYVSWLMERYTSWKPMIWGIFLAFLLGFFVNRVVSLTRVRGPPIHWWSFEELLEQYIEVQNNHAVPRPI</sequence>
<organism evidence="1 2">
    <name type="scientific">Eretmocerus hayati</name>
    <dbReference type="NCBI Taxonomy" id="131215"/>
    <lineage>
        <taxon>Eukaryota</taxon>
        <taxon>Metazoa</taxon>
        <taxon>Ecdysozoa</taxon>
        <taxon>Arthropoda</taxon>
        <taxon>Hexapoda</taxon>
        <taxon>Insecta</taxon>
        <taxon>Pterygota</taxon>
        <taxon>Neoptera</taxon>
        <taxon>Endopterygota</taxon>
        <taxon>Hymenoptera</taxon>
        <taxon>Apocrita</taxon>
        <taxon>Proctotrupomorpha</taxon>
        <taxon>Chalcidoidea</taxon>
        <taxon>Aphelinidae</taxon>
        <taxon>Aphelininae</taxon>
        <taxon>Eretmocerus</taxon>
    </lineage>
</organism>
<keyword evidence="2" id="KW-1185">Reference proteome</keyword>
<protein>
    <submittedName>
        <fullName evidence="1">Uncharacterized protein</fullName>
    </submittedName>
</protein>
<dbReference type="EMBL" id="CM056742">
    <property type="protein sequence ID" value="KAJ8674762.1"/>
    <property type="molecule type" value="Genomic_DNA"/>
</dbReference>
<dbReference type="Proteomes" id="UP001239111">
    <property type="component" value="Chromosome 2"/>
</dbReference>
<name>A0ACC2NUJ2_9HYME</name>
<accession>A0ACC2NUJ2</accession>
<proteinExistence type="predicted"/>